<name>A0A133NP23_GARVA</name>
<dbReference type="InterPro" id="IPR007922">
    <property type="entry name" value="DciA-like"/>
</dbReference>
<evidence type="ECO:0008006" key="3">
    <source>
        <dbReference type="Google" id="ProtNLM"/>
    </source>
</evidence>
<organism evidence="1 2">
    <name type="scientific">Gardnerella vaginalis</name>
    <dbReference type="NCBI Taxonomy" id="2702"/>
    <lineage>
        <taxon>Bacteria</taxon>
        <taxon>Bacillati</taxon>
        <taxon>Actinomycetota</taxon>
        <taxon>Actinomycetes</taxon>
        <taxon>Bifidobacteriales</taxon>
        <taxon>Bifidobacteriaceae</taxon>
        <taxon>Gardnerella</taxon>
    </lineage>
</organism>
<proteinExistence type="predicted"/>
<dbReference type="OrthoDB" id="5516926at2"/>
<evidence type="ECO:0000313" key="1">
    <source>
        <dbReference type="EMBL" id="KXA18041.1"/>
    </source>
</evidence>
<dbReference type="PATRIC" id="fig|2702.99.peg.809"/>
<dbReference type="EMBL" id="LRQA01000040">
    <property type="protein sequence ID" value="KXA18041.1"/>
    <property type="molecule type" value="Genomic_DNA"/>
</dbReference>
<dbReference type="Proteomes" id="UP000070558">
    <property type="component" value="Unassembled WGS sequence"/>
</dbReference>
<dbReference type="RefSeq" id="WP_060787003.1">
    <property type="nucleotide sequence ID" value="NZ_JBLLPD010000003.1"/>
</dbReference>
<accession>A0A133NP23</accession>
<sequence>MKIPVNKILKLDTRKLPELIFMPIKKKAIKKVVNEQNAYKAWESFGKPGRDPQNIYSLLGNYANQNNWNEPLAIAKMREDWWKIVGKSASLNCYIDTIKDGILIVRTKSNVWYTQLTYCKPMLEKKIFEYSKDIKIKEVKIVGPSLQKMGKKSINRRFNIKNY</sequence>
<dbReference type="AlphaFoldDB" id="A0A133NP23"/>
<gene>
    <name evidence="1" type="ORF">HMPREF3216_00828</name>
</gene>
<dbReference type="Pfam" id="PF05258">
    <property type="entry name" value="DciA"/>
    <property type="match status" value="1"/>
</dbReference>
<comment type="caution">
    <text evidence="1">The sequence shown here is derived from an EMBL/GenBank/DDBJ whole genome shotgun (WGS) entry which is preliminary data.</text>
</comment>
<evidence type="ECO:0000313" key="2">
    <source>
        <dbReference type="Proteomes" id="UP000070558"/>
    </source>
</evidence>
<protein>
    <recommendedName>
        <fullName evidence="3">DUF721 domain-containing protein</fullName>
    </recommendedName>
</protein>
<reference evidence="1 2" key="1">
    <citation type="submission" date="2016-01" db="EMBL/GenBank/DDBJ databases">
        <authorList>
            <person name="Oliw E.H."/>
        </authorList>
    </citation>
    <scope>NUCLEOTIDE SEQUENCE [LARGE SCALE GENOMIC DNA]</scope>
    <source>
        <strain evidence="1 2">GED7760B</strain>
    </source>
</reference>
<dbReference type="PANTHER" id="PTHR36456">
    <property type="entry name" value="UPF0232 PROTEIN SCO3875"/>
    <property type="match status" value="1"/>
</dbReference>
<dbReference type="PANTHER" id="PTHR36456:SF1">
    <property type="entry name" value="UPF0232 PROTEIN SCO3875"/>
    <property type="match status" value="1"/>
</dbReference>